<reference evidence="1 2" key="1">
    <citation type="submission" date="2019-03" db="EMBL/GenBank/DDBJ databases">
        <title>Genomic Encyclopedia of Type Strains, Phase IV (KMG-IV): sequencing the most valuable type-strain genomes for metagenomic binning, comparative biology and taxonomic classification.</title>
        <authorList>
            <person name="Goeker M."/>
        </authorList>
    </citation>
    <scope>NUCLEOTIDE SEQUENCE [LARGE SCALE GENOMIC DNA]</scope>
    <source>
        <strain evidence="1 2">DSM 104836</strain>
    </source>
</reference>
<protein>
    <submittedName>
        <fullName evidence="1">Uncharacterized protein</fullName>
    </submittedName>
</protein>
<comment type="caution">
    <text evidence="1">The sequence shown here is derived from an EMBL/GenBank/DDBJ whole genome shotgun (WGS) entry which is preliminary data.</text>
</comment>
<proteinExistence type="predicted"/>
<evidence type="ECO:0000313" key="1">
    <source>
        <dbReference type="EMBL" id="TCS60807.1"/>
    </source>
</evidence>
<accession>A0A4R3J639</accession>
<dbReference type="RefSeq" id="WP_132246998.1">
    <property type="nucleotide sequence ID" value="NZ_SLZU01000013.1"/>
</dbReference>
<dbReference type="EMBL" id="SLZU01000013">
    <property type="protein sequence ID" value="TCS60807.1"/>
    <property type="molecule type" value="Genomic_DNA"/>
</dbReference>
<gene>
    <name evidence="1" type="ORF">EDD52_113101</name>
</gene>
<dbReference type="Proteomes" id="UP000295696">
    <property type="component" value="Unassembled WGS sequence"/>
</dbReference>
<dbReference type="AlphaFoldDB" id="A0A4R3J639"/>
<name>A0A4R3J639_9RHOB</name>
<organism evidence="1 2">
    <name type="scientific">Primorskyibacter sedentarius</name>
    <dbReference type="NCBI Taxonomy" id="745311"/>
    <lineage>
        <taxon>Bacteria</taxon>
        <taxon>Pseudomonadati</taxon>
        <taxon>Pseudomonadota</taxon>
        <taxon>Alphaproteobacteria</taxon>
        <taxon>Rhodobacterales</taxon>
        <taxon>Roseobacteraceae</taxon>
        <taxon>Primorskyibacter</taxon>
    </lineage>
</organism>
<keyword evidence="2" id="KW-1185">Reference proteome</keyword>
<evidence type="ECO:0000313" key="2">
    <source>
        <dbReference type="Proteomes" id="UP000295696"/>
    </source>
</evidence>
<sequence length="141" mass="15791">MSCHPGKHQQAQSALYQVLKLALEAAFALDAVEASGALDRTMCRHIRLFQKTLGEDAVFDRGVPEDMRHLAERLKSLSETEATRTFVPDDHNPHGGYWFDAKSERSPELRSAADSLTALADALQHWRLLLRAHRLVEGFGL</sequence>